<organism evidence="1 2">
    <name type="scientific">Sphingobacterium alimentarium</name>
    <dbReference type="NCBI Taxonomy" id="797292"/>
    <lineage>
        <taxon>Bacteria</taxon>
        <taxon>Pseudomonadati</taxon>
        <taxon>Bacteroidota</taxon>
        <taxon>Sphingobacteriia</taxon>
        <taxon>Sphingobacteriales</taxon>
        <taxon>Sphingobacteriaceae</taxon>
        <taxon>Sphingobacterium</taxon>
    </lineage>
</organism>
<evidence type="ECO:0008006" key="3">
    <source>
        <dbReference type="Google" id="ProtNLM"/>
    </source>
</evidence>
<evidence type="ECO:0000313" key="1">
    <source>
        <dbReference type="EMBL" id="TCV08270.1"/>
    </source>
</evidence>
<dbReference type="RefSeq" id="WP_132778627.1">
    <property type="nucleotide sequence ID" value="NZ_SMBZ01000045.1"/>
</dbReference>
<comment type="caution">
    <text evidence="1">The sequence shown here is derived from an EMBL/GenBank/DDBJ whole genome shotgun (WGS) entry which is preliminary data.</text>
</comment>
<dbReference type="AlphaFoldDB" id="A0A4R3VT38"/>
<sequence length="97" mass="10842">MTNQKHQLICEKGHIFYKSSTCKTCPICAQQDKPQNGFLSQISSPARRALLSQGIDTLESLSNFSEKEILQFHGIGKTSIPMLKNILKASNLDFKKS</sequence>
<dbReference type="Gene3D" id="1.10.150.20">
    <property type="entry name" value="5' to 3' exonuclease, C-terminal subdomain"/>
    <property type="match status" value="1"/>
</dbReference>
<dbReference type="OrthoDB" id="7950977at2"/>
<dbReference type="NCBIfam" id="NF005841">
    <property type="entry name" value="PRK07758.1"/>
    <property type="match status" value="1"/>
</dbReference>
<dbReference type="SUPFAM" id="SSF47789">
    <property type="entry name" value="C-terminal domain of RNA polymerase alpha subunit"/>
    <property type="match status" value="1"/>
</dbReference>
<protein>
    <recommendedName>
        <fullName evidence="3">RNA polymerase alpha subunit</fullName>
    </recommendedName>
</protein>
<dbReference type="EMBL" id="SMBZ01000045">
    <property type="protein sequence ID" value="TCV08270.1"/>
    <property type="molecule type" value="Genomic_DNA"/>
</dbReference>
<evidence type="ECO:0000313" key="2">
    <source>
        <dbReference type="Proteomes" id="UP000295197"/>
    </source>
</evidence>
<keyword evidence="2" id="KW-1185">Reference proteome</keyword>
<reference evidence="1 2" key="1">
    <citation type="submission" date="2019-03" db="EMBL/GenBank/DDBJ databases">
        <title>Genomic Encyclopedia of Type Strains, Phase IV (KMG-IV): sequencing the most valuable type-strain genomes for metagenomic binning, comparative biology and taxonomic classification.</title>
        <authorList>
            <person name="Goeker M."/>
        </authorList>
    </citation>
    <scope>NUCLEOTIDE SEQUENCE [LARGE SCALE GENOMIC DNA]</scope>
    <source>
        <strain evidence="1 2">DSM 22362</strain>
    </source>
</reference>
<accession>A0A4R3VT38</accession>
<proteinExistence type="predicted"/>
<dbReference type="Proteomes" id="UP000295197">
    <property type="component" value="Unassembled WGS sequence"/>
</dbReference>
<name>A0A4R3VT38_9SPHI</name>
<gene>
    <name evidence="1" type="ORF">EDC17_10457</name>
</gene>